<protein>
    <submittedName>
        <fullName evidence="2">Uncharacterized protein</fullName>
    </submittedName>
</protein>
<organism evidence="2 3">
    <name type="scientific">Aspergillus vadensis (strain CBS 113365 / IMI 142717 / IBT 24658)</name>
    <dbReference type="NCBI Taxonomy" id="1448311"/>
    <lineage>
        <taxon>Eukaryota</taxon>
        <taxon>Fungi</taxon>
        <taxon>Dikarya</taxon>
        <taxon>Ascomycota</taxon>
        <taxon>Pezizomycotina</taxon>
        <taxon>Eurotiomycetes</taxon>
        <taxon>Eurotiomycetidae</taxon>
        <taxon>Eurotiales</taxon>
        <taxon>Aspergillaceae</taxon>
        <taxon>Aspergillus</taxon>
        <taxon>Aspergillus subgen. Circumdati</taxon>
    </lineage>
</organism>
<evidence type="ECO:0000313" key="2">
    <source>
        <dbReference type="EMBL" id="PYH74977.1"/>
    </source>
</evidence>
<reference evidence="2" key="1">
    <citation type="submission" date="2016-12" db="EMBL/GenBank/DDBJ databases">
        <title>The genomes of Aspergillus section Nigri reveals drivers in fungal speciation.</title>
        <authorList>
            <consortium name="DOE Joint Genome Institute"/>
            <person name="Vesth T.C."/>
            <person name="Nybo J."/>
            <person name="Theobald S."/>
            <person name="Brandl J."/>
            <person name="Frisvad J.C."/>
            <person name="Nielsen K.F."/>
            <person name="Lyhne E.K."/>
            <person name="Kogle M.E."/>
            <person name="Kuo A."/>
            <person name="Riley R."/>
            <person name="Clum A."/>
            <person name="Nolan M."/>
            <person name="Lipzen A."/>
            <person name="Salamov A."/>
            <person name="Henrissat B."/>
            <person name="Wiebenga A."/>
            <person name="De Vries R.P."/>
            <person name="Grigoriev I.V."/>
            <person name="Mortensen U.H."/>
            <person name="Andersen M.R."/>
            <person name="Baker S.E."/>
        </authorList>
    </citation>
    <scope>NUCLEOTIDE SEQUENCE [LARGE SCALE GENOMIC DNA]</scope>
    <source>
        <strain evidence="2">CBS 113365</strain>
    </source>
</reference>
<evidence type="ECO:0000256" key="1">
    <source>
        <dbReference type="SAM" id="Phobius"/>
    </source>
</evidence>
<dbReference type="Proteomes" id="UP000248405">
    <property type="component" value="Unassembled WGS sequence"/>
</dbReference>
<keyword evidence="1" id="KW-1133">Transmembrane helix</keyword>
<accession>A0A319BR80</accession>
<name>A0A319BR80_ASPVC</name>
<keyword evidence="1" id="KW-0472">Membrane</keyword>
<keyword evidence="3" id="KW-1185">Reference proteome</keyword>
<feature type="transmembrane region" description="Helical" evidence="1">
    <location>
        <begin position="32"/>
        <end position="52"/>
    </location>
</feature>
<sequence length="55" mass="6129">MIFWVGLNQKRPRISGEGVRGGVDPVNSNIPSYYICILPLAYTAVLYGFCIIPQQ</sequence>
<proteinExistence type="predicted"/>
<keyword evidence="1" id="KW-0812">Transmembrane</keyword>
<dbReference type="RefSeq" id="XP_025568771.1">
    <property type="nucleotide sequence ID" value="XM_025705630.1"/>
</dbReference>
<dbReference type="EMBL" id="KZ821614">
    <property type="protein sequence ID" value="PYH74977.1"/>
    <property type="molecule type" value="Genomic_DNA"/>
</dbReference>
<evidence type="ECO:0000313" key="3">
    <source>
        <dbReference type="Proteomes" id="UP000248405"/>
    </source>
</evidence>
<gene>
    <name evidence="2" type="ORF">BO88DRAFT_400636</name>
</gene>
<dbReference type="AlphaFoldDB" id="A0A319BR80"/>
<dbReference type="GeneID" id="37210222"/>